<sequence length="145" mass="16643">MTEDEVFFDKREEIDFRRMNQKADSGIRLTSISLIYSAIFNMFMMIILARLLTPREFGIMGIVLIVIGFGNLFSDIGVSGAIIHYQKVSKRQLSTLYWLMLIIGFIIFIILILVSPLISFFFNEPELTFFISITAITFLITPLGQ</sequence>
<organism evidence="8">
    <name type="scientific">marine sediment metagenome</name>
    <dbReference type="NCBI Taxonomy" id="412755"/>
    <lineage>
        <taxon>unclassified sequences</taxon>
        <taxon>metagenomes</taxon>
        <taxon>ecological metagenomes</taxon>
    </lineage>
</organism>
<evidence type="ECO:0000256" key="1">
    <source>
        <dbReference type="ARBA" id="ARBA00004651"/>
    </source>
</evidence>
<evidence type="ECO:0000256" key="3">
    <source>
        <dbReference type="ARBA" id="ARBA00022475"/>
    </source>
</evidence>
<protein>
    <recommendedName>
        <fullName evidence="9">Polysaccharide biosynthesis protein C-terminal domain-containing protein</fullName>
    </recommendedName>
</protein>
<keyword evidence="4 7" id="KW-0812">Transmembrane</keyword>
<dbReference type="PANTHER" id="PTHR30250:SF10">
    <property type="entry name" value="LIPOPOLYSACCHARIDE BIOSYNTHESIS PROTEIN WZXC"/>
    <property type="match status" value="1"/>
</dbReference>
<comment type="subcellular location">
    <subcellularLocation>
        <location evidence="1">Cell membrane</location>
        <topology evidence="1">Multi-pass membrane protein</topology>
    </subcellularLocation>
</comment>
<dbReference type="InterPro" id="IPR050833">
    <property type="entry name" value="Poly_Biosynth_Transport"/>
</dbReference>
<feature type="transmembrane region" description="Helical" evidence="7">
    <location>
        <begin position="127"/>
        <end position="144"/>
    </location>
</feature>
<keyword evidence="6 7" id="KW-0472">Membrane</keyword>
<evidence type="ECO:0000256" key="4">
    <source>
        <dbReference type="ARBA" id="ARBA00022692"/>
    </source>
</evidence>
<feature type="transmembrane region" description="Helical" evidence="7">
    <location>
        <begin position="27"/>
        <end position="51"/>
    </location>
</feature>
<evidence type="ECO:0008006" key="9">
    <source>
        <dbReference type="Google" id="ProtNLM"/>
    </source>
</evidence>
<keyword evidence="5 7" id="KW-1133">Transmembrane helix</keyword>
<accession>A0A0F8W7B1</accession>
<proteinExistence type="inferred from homology"/>
<feature type="transmembrane region" description="Helical" evidence="7">
    <location>
        <begin position="57"/>
        <end position="83"/>
    </location>
</feature>
<feature type="non-terminal residue" evidence="8">
    <location>
        <position position="145"/>
    </location>
</feature>
<comment type="similarity">
    <text evidence="2">Belongs to the polysaccharide synthase family.</text>
</comment>
<evidence type="ECO:0000256" key="2">
    <source>
        <dbReference type="ARBA" id="ARBA00007430"/>
    </source>
</evidence>
<comment type="caution">
    <text evidence="8">The sequence shown here is derived from an EMBL/GenBank/DDBJ whole genome shotgun (WGS) entry which is preliminary data.</text>
</comment>
<dbReference type="AlphaFoldDB" id="A0A0F8W7B1"/>
<evidence type="ECO:0000256" key="6">
    <source>
        <dbReference type="ARBA" id="ARBA00023136"/>
    </source>
</evidence>
<reference evidence="8" key="1">
    <citation type="journal article" date="2015" name="Nature">
        <title>Complex archaea that bridge the gap between prokaryotes and eukaryotes.</title>
        <authorList>
            <person name="Spang A."/>
            <person name="Saw J.H."/>
            <person name="Jorgensen S.L."/>
            <person name="Zaremba-Niedzwiedzka K."/>
            <person name="Martijn J."/>
            <person name="Lind A.E."/>
            <person name="van Eijk R."/>
            <person name="Schleper C."/>
            <person name="Guy L."/>
            <person name="Ettema T.J."/>
        </authorList>
    </citation>
    <scope>NUCLEOTIDE SEQUENCE</scope>
</reference>
<dbReference type="PANTHER" id="PTHR30250">
    <property type="entry name" value="PST FAMILY PREDICTED COLANIC ACID TRANSPORTER"/>
    <property type="match status" value="1"/>
</dbReference>
<evidence type="ECO:0000256" key="7">
    <source>
        <dbReference type="SAM" id="Phobius"/>
    </source>
</evidence>
<feature type="transmembrane region" description="Helical" evidence="7">
    <location>
        <begin position="95"/>
        <end position="121"/>
    </location>
</feature>
<dbReference type="GO" id="GO:0005886">
    <property type="term" value="C:plasma membrane"/>
    <property type="evidence" value="ECO:0007669"/>
    <property type="project" value="UniProtKB-SubCell"/>
</dbReference>
<keyword evidence="3" id="KW-1003">Cell membrane</keyword>
<dbReference type="Pfam" id="PF13440">
    <property type="entry name" value="Polysacc_synt_3"/>
    <property type="match status" value="1"/>
</dbReference>
<evidence type="ECO:0000313" key="8">
    <source>
        <dbReference type="EMBL" id="KKK52687.1"/>
    </source>
</evidence>
<dbReference type="EMBL" id="LAZR01066894">
    <property type="protein sequence ID" value="KKK52687.1"/>
    <property type="molecule type" value="Genomic_DNA"/>
</dbReference>
<evidence type="ECO:0000256" key="5">
    <source>
        <dbReference type="ARBA" id="ARBA00022989"/>
    </source>
</evidence>
<name>A0A0F8W7B1_9ZZZZ</name>
<gene>
    <name evidence="8" type="ORF">LCGC14_3102390</name>
</gene>